<dbReference type="PANTHER" id="PTHR12992">
    <property type="entry name" value="NUDIX HYDROLASE"/>
    <property type="match status" value="1"/>
</dbReference>
<dbReference type="InterPro" id="IPR000086">
    <property type="entry name" value="NUDIX_hydrolase_dom"/>
</dbReference>
<evidence type="ECO:0000256" key="12">
    <source>
        <dbReference type="ARBA" id="ARBA00044908"/>
    </source>
</evidence>
<evidence type="ECO:0000256" key="6">
    <source>
        <dbReference type="ARBA" id="ARBA00022723"/>
    </source>
</evidence>
<comment type="catalytic activity">
    <reaction evidence="15">
        <text>malonyl-CoA + H2O = malonyl-4'-phosphopantetheine + adenosine 3',5'-bisphosphate + 2 H(+)</text>
        <dbReference type="Rhea" id="RHEA:67468"/>
        <dbReference type="ChEBI" id="CHEBI:15377"/>
        <dbReference type="ChEBI" id="CHEBI:15378"/>
        <dbReference type="ChEBI" id="CHEBI:57384"/>
        <dbReference type="ChEBI" id="CHEBI:58343"/>
        <dbReference type="ChEBI" id="CHEBI:172363"/>
    </reaction>
    <physiologicalReaction direction="left-to-right" evidence="15">
        <dbReference type="Rhea" id="RHEA:67469"/>
    </physiologicalReaction>
</comment>
<evidence type="ECO:0000256" key="11">
    <source>
        <dbReference type="ARBA" id="ARBA00023211"/>
    </source>
</evidence>
<keyword evidence="9" id="KW-0694">RNA-binding</keyword>
<evidence type="ECO:0000256" key="8">
    <source>
        <dbReference type="ARBA" id="ARBA00022842"/>
    </source>
</evidence>
<gene>
    <name evidence="31" type="ORF">EI555_008069</name>
</gene>
<evidence type="ECO:0000256" key="26">
    <source>
        <dbReference type="ARBA" id="ARBA00051856"/>
    </source>
</evidence>
<sequence>MPVRAICFSPPARPGRSYRKQTFPGKMWRYCPPQKPVRNSLIDDAKARLRKHDVGTKYSHLLSNKCSILLPLLAKEGKLYLLFTLRSEKLRRSPGEVCFPGGKYEPTDADDVATALREAQEEVGLHPHQVEVVCRLVPVLFDRGTLITPVVGFIDSNFQAKPNPDEVKNVFLVPLEYFLHPSVYQQNHLTRSGHHIIIHCFEYTNPEDGVTYHIRGMTAKCALFVALIILGKKPSFEVEFNLNDLMSSSEESLLKLHKRATSKL</sequence>
<evidence type="ECO:0000256" key="15">
    <source>
        <dbReference type="ARBA" id="ARBA00047369"/>
    </source>
</evidence>
<dbReference type="PANTHER" id="PTHR12992:SF24">
    <property type="entry name" value="PEROXISOMAL COENZYME A DIPHOSPHATASE NUDT7"/>
    <property type="match status" value="1"/>
</dbReference>
<evidence type="ECO:0000256" key="21">
    <source>
        <dbReference type="ARBA" id="ARBA00048667"/>
    </source>
</evidence>
<evidence type="ECO:0000256" key="22">
    <source>
        <dbReference type="ARBA" id="ARBA00048961"/>
    </source>
</evidence>
<dbReference type="InterPro" id="IPR045121">
    <property type="entry name" value="CoAse"/>
</dbReference>
<comment type="catalytic activity">
    <reaction evidence="24">
        <text>decanoyl-CoA + H2O = decanoyl-4'-phosphopantetheine + adenosine 3',5'-bisphosphate + 2 H(+)</text>
        <dbReference type="Rhea" id="RHEA:50020"/>
        <dbReference type="ChEBI" id="CHEBI:15377"/>
        <dbReference type="ChEBI" id="CHEBI:15378"/>
        <dbReference type="ChEBI" id="CHEBI:58343"/>
        <dbReference type="ChEBI" id="CHEBI:61430"/>
        <dbReference type="ChEBI" id="CHEBI:132014"/>
    </reaction>
    <physiologicalReaction direction="left-to-right" evidence="24">
        <dbReference type="Rhea" id="RHEA:50021"/>
    </physiologicalReaction>
</comment>
<evidence type="ECO:0000256" key="20">
    <source>
        <dbReference type="ARBA" id="ARBA00048624"/>
    </source>
</evidence>
<evidence type="ECO:0000256" key="19">
    <source>
        <dbReference type="ARBA" id="ARBA00047757"/>
    </source>
</evidence>
<keyword evidence="8" id="KW-0460">Magnesium</keyword>
<comment type="similarity">
    <text evidence="4">Belongs to the Nudix hydrolase family. PCD1 subfamily.</text>
</comment>
<comment type="catalytic activity">
    <reaction evidence="22">
        <text>choloyl-CoA + H2O = S-choloyl-4'-phosphopantetheine + adenosine 3',5'-bisphosphate + 2 H(+)</text>
        <dbReference type="Rhea" id="RHEA:50036"/>
        <dbReference type="ChEBI" id="CHEBI:15377"/>
        <dbReference type="ChEBI" id="CHEBI:15378"/>
        <dbReference type="ChEBI" id="CHEBI:57373"/>
        <dbReference type="ChEBI" id="CHEBI:58343"/>
        <dbReference type="ChEBI" id="CHEBI:132020"/>
    </reaction>
    <physiologicalReaction direction="left-to-right" evidence="22">
        <dbReference type="Rhea" id="RHEA:50037"/>
    </physiologicalReaction>
</comment>
<dbReference type="PROSITE" id="PS01293">
    <property type="entry name" value="NUDIX_COA"/>
    <property type="match status" value="1"/>
</dbReference>
<evidence type="ECO:0000256" key="14">
    <source>
        <dbReference type="ARBA" id="ARBA00047289"/>
    </source>
</evidence>
<evidence type="ECO:0000256" key="5">
    <source>
        <dbReference type="ARBA" id="ARBA00011245"/>
    </source>
</evidence>
<protein>
    <recommendedName>
        <fullName evidence="28">Peroxisomal coenzyme A diphosphatase NUDT7</fullName>
        <ecNumber evidence="13">3.6.1.77</ecNumber>
    </recommendedName>
    <alternativeName>
        <fullName evidence="29">Nucleoside diphosphate-linked moiety X motif 7</fullName>
    </alternativeName>
</protein>
<evidence type="ECO:0000256" key="2">
    <source>
        <dbReference type="ARBA" id="ARBA00001946"/>
    </source>
</evidence>
<comment type="catalytic activity">
    <reaction evidence="12">
        <text>CoA + H2O = (R)-4'-phosphopantetheine + adenosine 3',5'-bisphosphate + 2 H(+)</text>
        <dbReference type="Rhea" id="RHEA:64988"/>
        <dbReference type="ChEBI" id="CHEBI:15377"/>
        <dbReference type="ChEBI" id="CHEBI:15378"/>
        <dbReference type="ChEBI" id="CHEBI:57287"/>
        <dbReference type="ChEBI" id="CHEBI:58343"/>
        <dbReference type="ChEBI" id="CHEBI:61723"/>
        <dbReference type="EC" id="3.6.1.77"/>
    </reaction>
    <physiologicalReaction direction="left-to-right" evidence="12">
        <dbReference type="Rhea" id="RHEA:64989"/>
    </physiologicalReaction>
</comment>
<comment type="catalytic activity">
    <reaction evidence="26">
        <text>acetyl-CoA + H2O = S-acetyl-4'-phosphopantetheine + adenosine 3',5'-bisphosphate + 2 H(+)</text>
        <dbReference type="Rhea" id="RHEA:64992"/>
        <dbReference type="ChEBI" id="CHEBI:15377"/>
        <dbReference type="ChEBI" id="CHEBI:15378"/>
        <dbReference type="ChEBI" id="CHEBI:57288"/>
        <dbReference type="ChEBI" id="CHEBI:58343"/>
        <dbReference type="ChEBI" id="CHEBI:156266"/>
    </reaction>
    <physiologicalReaction direction="left-to-right" evidence="26">
        <dbReference type="Rhea" id="RHEA:64993"/>
    </physiologicalReaction>
</comment>
<evidence type="ECO:0000256" key="7">
    <source>
        <dbReference type="ARBA" id="ARBA00022801"/>
    </source>
</evidence>
<dbReference type="GO" id="GO:0003723">
    <property type="term" value="F:RNA binding"/>
    <property type="evidence" value="ECO:0007669"/>
    <property type="project" value="UniProtKB-KW"/>
</dbReference>
<comment type="catalytic activity">
    <reaction evidence="17">
        <text>hexanoyl-CoA + H2O = hexanoyl-4'-phosphopantetheine + adenosine 3',5'-bisphosphate + 2 H(+)</text>
        <dbReference type="Rhea" id="RHEA:49980"/>
        <dbReference type="ChEBI" id="CHEBI:15377"/>
        <dbReference type="ChEBI" id="CHEBI:15378"/>
        <dbReference type="ChEBI" id="CHEBI:58343"/>
        <dbReference type="ChEBI" id="CHEBI:62620"/>
        <dbReference type="ChEBI" id="CHEBI:132012"/>
    </reaction>
    <physiologicalReaction direction="left-to-right" evidence="17">
        <dbReference type="Rhea" id="RHEA:49981"/>
    </physiologicalReaction>
</comment>
<evidence type="ECO:0000256" key="18">
    <source>
        <dbReference type="ARBA" id="ARBA00047666"/>
    </source>
</evidence>
<dbReference type="GO" id="GO:0030145">
    <property type="term" value="F:manganese ion binding"/>
    <property type="evidence" value="ECO:0007669"/>
    <property type="project" value="InterPro"/>
</dbReference>
<dbReference type="PROSITE" id="PS51462">
    <property type="entry name" value="NUDIX"/>
    <property type="match status" value="1"/>
</dbReference>
<evidence type="ECO:0000256" key="17">
    <source>
        <dbReference type="ARBA" id="ARBA00047466"/>
    </source>
</evidence>
<dbReference type="Pfam" id="PF00293">
    <property type="entry name" value="NUDIX"/>
    <property type="match status" value="1"/>
</dbReference>
<evidence type="ECO:0000256" key="24">
    <source>
        <dbReference type="ARBA" id="ARBA00050371"/>
    </source>
</evidence>
<evidence type="ECO:0000256" key="28">
    <source>
        <dbReference type="ARBA" id="ARBA00072984"/>
    </source>
</evidence>
<dbReference type="CDD" id="cd03426">
    <property type="entry name" value="NUDIX_CoAse_Nudt7"/>
    <property type="match status" value="1"/>
</dbReference>
<evidence type="ECO:0000313" key="32">
    <source>
        <dbReference type="Proteomes" id="UP000308365"/>
    </source>
</evidence>
<dbReference type="GO" id="GO:0000287">
    <property type="term" value="F:magnesium ion binding"/>
    <property type="evidence" value="ECO:0007669"/>
    <property type="project" value="InterPro"/>
</dbReference>
<evidence type="ECO:0000256" key="3">
    <source>
        <dbReference type="ARBA" id="ARBA00004275"/>
    </source>
</evidence>
<comment type="function">
    <text evidence="27">Fatty acyl-coenzyme A (CoA) diphosphatase that hydrolyzes fatty acyl-CoA to yield acyl-4'-phosphopantetheine and adenosine 3',5'-bisphosphate. Cleaves CoA, CoA esters and oxidized CoA with similar efficiencies. Preferentially hydrolyzes medium-chain acyl-CoAs and bile acid-CoAs. Has no activity toward NDP-sugars, CDP-alcohols, (deoxy)nucleoside 5'-triphosphates, nucleoside 5'-di or monophosphates, diadenosine polyphosphates, NAD, NADH, NADP, NADPH or thymidine-5'-monophospho-p-nitrophenyl ester. May be required to eliminate oxidized CoA from peroxisomes, or regulate CoA and acyl-CoA levels in this organelle in response to metabolic demand. Does not play a role in U8 snoRNA decapping activity. Binds U8 snoRNA. Exhibits decapping activity towards dpCoA-capped RNAs in vitro.</text>
</comment>
<comment type="catalytic activity">
    <reaction evidence="14">
        <text>octanoyl-CoA + H2O = S-octanoyl-4'-phosphopantetheine + adenosine 3',5'-bisphosphate + 2 H(+)</text>
        <dbReference type="Rhea" id="RHEA:50016"/>
        <dbReference type="ChEBI" id="CHEBI:15377"/>
        <dbReference type="ChEBI" id="CHEBI:15378"/>
        <dbReference type="ChEBI" id="CHEBI:57386"/>
        <dbReference type="ChEBI" id="CHEBI:58343"/>
        <dbReference type="ChEBI" id="CHEBI:132013"/>
    </reaction>
    <physiologicalReaction direction="left-to-right" evidence="14">
        <dbReference type="Rhea" id="RHEA:50017"/>
    </physiologicalReaction>
</comment>
<dbReference type="GO" id="GO:0010945">
    <property type="term" value="F:coenzyme A diphosphatase activity"/>
    <property type="evidence" value="ECO:0007669"/>
    <property type="project" value="UniProtKB-EC"/>
</dbReference>
<evidence type="ECO:0000256" key="27">
    <source>
        <dbReference type="ARBA" id="ARBA00059426"/>
    </source>
</evidence>
<evidence type="ECO:0000259" key="30">
    <source>
        <dbReference type="PROSITE" id="PS51462"/>
    </source>
</evidence>
<accession>A0A4U1ERS6</accession>
<dbReference type="InterPro" id="IPR000059">
    <property type="entry name" value="NUDIX_hydrolase_NudL_CS"/>
</dbReference>
<dbReference type="GO" id="GO:0015938">
    <property type="term" value="P:coenzyme A catabolic process"/>
    <property type="evidence" value="ECO:0007669"/>
    <property type="project" value="TreeGrafter"/>
</dbReference>
<evidence type="ECO:0000256" key="16">
    <source>
        <dbReference type="ARBA" id="ARBA00047403"/>
    </source>
</evidence>
<dbReference type="Proteomes" id="UP000308365">
    <property type="component" value="Unassembled WGS sequence"/>
</dbReference>
<dbReference type="Gene3D" id="3.90.79.10">
    <property type="entry name" value="Nucleoside Triphosphate Pyrophosphohydrolase"/>
    <property type="match status" value="1"/>
</dbReference>
<evidence type="ECO:0000256" key="9">
    <source>
        <dbReference type="ARBA" id="ARBA00022884"/>
    </source>
</evidence>
<comment type="catalytic activity">
    <reaction evidence="18">
        <text>propanoyl-CoA + H2O = propanoyl-4'-phosphopantetheine + adenosine 3',5'-bisphosphate + 2 H(+)</text>
        <dbReference type="Rhea" id="RHEA:67464"/>
        <dbReference type="ChEBI" id="CHEBI:15377"/>
        <dbReference type="ChEBI" id="CHEBI:15378"/>
        <dbReference type="ChEBI" id="CHEBI:57392"/>
        <dbReference type="ChEBI" id="CHEBI:58343"/>
        <dbReference type="ChEBI" id="CHEBI:172362"/>
    </reaction>
    <physiologicalReaction direction="left-to-right" evidence="18">
        <dbReference type="Rhea" id="RHEA:67465"/>
    </physiologicalReaction>
</comment>
<keyword evidence="11" id="KW-0464">Manganese</keyword>
<comment type="caution">
    <text evidence="31">The sequence shown here is derived from an EMBL/GenBank/DDBJ whole genome shotgun (WGS) entry which is preliminary data.</text>
</comment>
<comment type="cofactor">
    <cofactor evidence="1">
        <name>Mn(2+)</name>
        <dbReference type="ChEBI" id="CHEBI:29035"/>
    </cofactor>
</comment>
<evidence type="ECO:0000313" key="31">
    <source>
        <dbReference type="EMBL" id="TKC39311.1"/>
    </source>
</evidence>
<feature type="domain" description="Nudix hydrolase" evidence="30">
    <location>
        <begin position="63"/>
        <end position="195"/>
    </location>
</feature>
<dbReference type="AlphaFoldDB" id="A0A4U1ERS6"/>
<comment type="catalytic activity">
    <reaction evidence="23">
        <text>butanoyl-CoA + H2O = S-butanoyl-4'-phosphopantetheine + adenosine 3',5'-bisphosphate + 2 H(+)</text>
        <dbReference type="Rhea" id="RHEA:49976"/>
        <dbReference type="ChEBI" id="CHEBI:15377"/>
        <dbReference type="ChEBI" id="CHEBI:15378"/>
        <dbReference type="ChEBI" id="CHEBI:57371"/>
        <dbReference type="ChEBI" id="CHEBI:58343"/>
        <dbReference type="ChEBI" id="CHEBI:132011"/>
    </reaction>
    <physiologicalReaction direction="left-to-right" evidence="23">
        <dbReference type="Rhea" id="RHEA:49977"/>
    </physiologicalReaction>
</comment>
<comment type="catalytic activity">
    <reaction evidence="19">
        <text>dodecanoyl-CoA + H2O = S-dodecanoyl-4'-phosphopantetheine + adenosine 3',5'-bisphosphate + 2 H(+)</text>
        <dbReference type="Rhea" id="RHEA:50024"/>
        <dbReference type="ChEBI" id="CHEBI:15377"/>
        <dbReference type="ChEBI" id="CHEBI:15378"/>
        <dbReference type="ChEBI" id="CHEBI:57375"/>
        <dbReference type="ChEBI" id="CHEBI:58343"/>
        <dbReference type="ChEBI" id="CHEBI:132015"/>
    </reaction>
    <physiologicalReaction direction="left-to-right" evidence="19">
        <dbReference type="Rhea" id="RHEA:50025"/>
    </physiologicalReaction>
</comment>
<comment type="subunit">
    <text evidence="5">Monomer.</text>
</comment>
<dbReference type="InterPro" id="IPR015797">
    <property type="entry name" value="NUDIX_hydrolase-like_dom_sf"/>
</dbReference>
<evidence type="ECO:0000256" key="23">
    <source>
        <dbReference type="ARBA" id="ARBA00049284"/>
    </source>
</evidence>
<evidence type="ECO:0000256" key="29">
    <source>
        <dbReference type="ARBA" id="ARBA00079598"/>
    </source>
</evidence>
<comment type="cofactor">
    <cofactor evidence="2">
        <name>Mg(2+)</name>
        <dbReference type="ChEBI" id="CHEBI:18420"/>
    </cofactor>
</comment>
<evidence type="ECO:0000256" key="25">
    <source>
        <dbReference type="ARBA" id="ARBA00051749"/>
    </source>
</evidence>
<dbReference type="SUPFAM" id="SSF55811">
    <property type="entry name" value="Nudix"/>
    <property type="match status" value="1"/>
</dbReference>
<keyword evidence="6" id="KW-0479">Metal-binding</keyword>
<proteinExistence type="inferred from homology"/>
<comment type="catalytic activity">
    <reaction evidence="16">
        <text>tetradecanoyl-CoA + H2O = tetradecanoyl-4'-phosphopantetheine + adenosine 3',5'-bisphosphate + 2 H(+)</text>
        <dbReference type="Rhea" id="RHEA:50028"/>
        <dbReference type="ChEBI" id="CHEBI:15377"/>
        <dbReference type="ChEBI" id="CHEBI:15378"/>
        <dbReference type="ChEBI" id="CHEBI:57385"/>
        <dbReference type="ChEBI" id="CHEBI:58343"/>
        <dbReference type="ChEBI" id="CHEBI:132017"/>
    </reaction>
    <physiologicalReaction direction="left-to-right" evidence="16">
        <dbReference type="Rhea" id="RHEA:50029"/>
    </physiologicalReaction>
</comment>
<keyword evidence="7" id="KW-0378">Hydrolase</keyword>
<reference evidence="32" key="1">
    <citation type="journal article" date="2019" name="IScience">
        <title>Narwhal Genome Reveals Long-Term Low Genetic Diversity despite Current Large Abundance Size.</title>
        <authorList>
            <person name="Westbury M.V."/>
            <person name="Petersen B."/>
            <person name="Garde E."/>
            <person name="Heide-Jorgensen M.P."/>
            <person name="Lorenzen E.D."/>
        </authorList>
    </citation>
    <scope>NUCLEOTIDE SEQUENCE [LARGE SCALE GENOMIC DNA]</scope>
</reference>
<dbReference type="GO" id="GO:0009132">
    <property type="term" value="P:nucleoside diphosphate metabolic process"/>
    <property type="evidence" value="ECO:0007669"/>
    <property type="project" value="InterPro"/>
</dbReference>
<dbReference type="FunFam" id="3.90.79.10:FF:000049">
    <property type="entry name" value="Peroxisomal coenzyme A diphosphatase NUDT7"/>
    <property type="match status" value="1"/>
</dbReference>
<evidence type="ECO:0000256" key="4">
    <source>
        <dbReference type="ARBA" id="ARBA00006506"/>
    </source>
</evidence>
<comment type="catalytic activity">
    <reaction evidence="20">
        <text>succinyl-CoA + H2O = succinyl-4'-phosphopantetheine + adenosine 3',5'-bisphosphate + 2 H(+)</text>
        <dbReference type="Rhea" id="RHEA:67472"/>
        <dbReference type="ChEBI" id="CHEBI:15377"/>
        <dbReference type="ChEBI" id="CHEBI:15378"/>
        <dbReference type="ChEBI" id="CHEBI:57292"/>
        <dbReference type="ChEBI" id="CHEBI:58343"/>
        <dbReference type="ChEBI" id="CHEBI:172364"/>
    </reaction>
    <physiologicalReaction direction="left-to-right" evidence="20">
        <dbReference type="Rhea" id="RHEA:67473"/>
    </physiologicalReaction>
</comment>
<keyword evidence="10" id="KW-0576">Peroxisome</keyword>
<organism evidence="31 32">
    <name type="scientific">Monodon monoceros</name>
    <name type="common">Narwhal</name>
    <name type="synonym">Ceratodon monodon</name>
    <dbReference type="NCBI Taxonomy" id="40151"/>
    <lineage>
        <taxon>Eukaryota</taxon>
        <taxon>Metazoa</taxon>
        <taxon>Chordata</taxon>
        <taxon>Craniata</taxon>
        <taxon>Vertebrata</taxon>
        <taxon>Euteleostomi</taxon>
        <taxon>Mammalia</taxon>
        <taxon>Eutheria</taxon>
        <taxon>Laurasiatheria</taxon>
        <taxon>Artiodactyla</taxon>
        <taxon>Whippomorpha</taxon>
        <taxon>Cetacea</taxon>
        <taxon>Odontoceti</taxon>
        <taxon>Monodontidae</taxon>
        <taxon>Monodon</taxon>
    </lineage>
</organism>
<dbReference type="EC" id="3.6.1.77" evidence="13"/>
<comment type="subcellular location">
    <subcellularLocation>
        <location evidence="3">Peroxisome</location>
    </subcellularLocation>
</comment>
<evidence type="ECO:0000256" key="1">
    <source>
        <dbReference type="ARBA" id="ARBA00001936"/>
    </source>
</evidence>
<comment type="catalytic activity">
    <reaction evidence="25">
        <text>3alpha,7alpha,12alpha-trihydroxy-5beta-cholestan-26-oyl-CoA + H2O = 3alpha,7alpha,12alpha-trihydroxy-5beta-cholestan-26-oyl-4'-phosphopantetheine + adenosine 3',5'-bisphosphate + 2 H(+)</text>
        <dbReference type="Rhea" id="RHEA:50040"/>
        <dbReference type="ChEBI" id="CHEBI:15377"/>
        <dbReference type="ChEBI" id="CHEBI:15378"/>
        <dbReference type="ChEBI" id="CHEBI:58343"/>
        <dbReference type="ChEBI" id="CHEBI:63001"/>
        <dbReference type="ChEBI" id="CHEBI:132021"/>
    </reaction>
    <physiologicalReaction direction="left-to-right" evidence="25">
        <dbReference type="Rhea" id="RHEA:50041"/>
    </physiologicalReaction>
</comment>
<evidence type="ECO:0000256" key="13">
    <source>
        <dbReference type="ARBA" id="ARBA00044967"/>
    </source>
</evidence>
<name>A0A4U1ERS6_MONMO</name>
<comment type="catalytic activity">
    <reaction evidence="21">
        <text>a 5'-end CoA-ribonucleoside in mRNA + H2O = a 5'-end phospho-adenosine-phospho-ribonucleoside in mRNA + (R)-4'-phosphopantetheine + 2 H(+)</text>
        <dbReference type="Rhea" id="RHEA:67592"/>
        <dbReference type="Rhea" id="RHEA-COMP:15719"/>
        <dbReference type="Rhea" id="RHEA-COMP:17276"/>
        <dbReference type="ChEBI" id="CHEBI:15377"/>
        <dbReference type="ChEBI" id="CHEBI:15378"/>
        <dbReference type="ChEBI" id="CHEBI:61723"/>
        <dbReference type="ChEBI" id="CHEBI:144051"/>
        <dbReference type="ChEBI" id="CHEBI:172371"/>
    </reaction>
    <physiologicalReaction direction="left-to-right" evidence="21">
        <dbReference type="Rhea" id="RHEA:67593"/>
    </physiologicalReaction>
</comment>
<dbReference type="GO" id="GO:0005782">
    <property type="term" value="C:peroxisomal matrix"/>
    <property type="evidence" value="ECO:0007669"/>
    <property type="project" value="UniProtKB-ARBA"/>
</dbReference>
<evidence type="ECO:0000256" key="10">
    <source>
        <dbReference type="ARBA" id="ARBA00023140"/>
    </source>
</evidence>
<dbReference type="EMBL" id="RWIC01000882">
    <property type="protein sequence ID" value="TKC39311.1"/>
    <property type="molecule type" value="Genomic_DNA"/>
</dbReference>